<keyword evidence="4" id="KW-0812">Transmembrane</keyword>
<protein>
    <submittedName>
        <fullName evidence="6">WD40 repeat</fullName>
    </submittedName>
</protein>
<feature type="repeat" description="WD" evidence="3">
    <location>
        <begin position="616"/>
        <end position="647"/>
    </location>
</feature>
<proteinExistence type="predicted"/>
<dbReference type="RefSeq" id="WP_093598978.1">
    <property type="nucleotide sequence ID" value="NZ_FOYL01000006.1"/>
</dbReference>
<dbReference type="Gene3D" id="3.40.50.300">
    <property type="entry name" value="P-loop containing nucleotide triphosphate hydrolases"/>
    <property type="match status" value="1"/>
</dbReference>
<dbReference type="CDD" id="cd00200">
    <property type="entry name" value="WD40"/>
    <property type="match status" value="1"/>
</dbReference>
<feature type="repeat" description="WD" evidence="3">
    <location>
        <begin position="786"/>
        <end position="827"/>
    </location>
</feature>
<feature type="domain" description="Novel STAND NTPase 1" evidence="5">
    <location>
        <begin position="103"/>
        <end position="438"/>
    </location>
</feature>
<dbReference type="SMART" id="SM00320">
    <property type="entry name" value="WD40"/>
    <property type="match status" value="7"/>
</dbReference>
<name>A0A1I6EYV3_9PSEU</name>
<organism evidence="6 7">
    <name type="scientific">Lentzea waywayandensis</name>
    <dbReference type="NCBI Taxonomy" id="84724"/>
    <lineage>
        <taxon>Bacteria</taxon>
        <taxon>Bacillati</taxon>
        <taxon>Actinomycetota</taxon>
        <taxon>Actinomycetes</taxon>
        <taxon>Pseudonocardiales</taxon>
        <taxon>Pseudonocardiaceae</taxon>
        <taxon>Lentzea</taxon>
    </lineage>
</organism>
<dbReference type="InterPro" id="IPR019775">
    <property type="entry name" value="WD40_repeat_CS"/>
</dbReference>
<dbReference type="Gene3D" id="2.130.10.10">
    <property type="entry name" value="YVTN repeat-like/Quinoprotein amine dehydrogenase"/>
    <property type="match status" value="3"/>
</dbReference>
<evidence type="ECO:0000256" key="3">
    <source>
        <dbReference type="PROSITE-ProRule" id="PRU00221"/>
    </source>
</evidence>
<keyword evidence="2" id="KW-0677">Repeat</keyword>
<dbReference type="PROSITE" id="PS00678">
    <property type="entry name" value="WD_REPEATS_1"/>
    <property type="match status" value="2"/>
</dbReference>
<dbReference type="InterPro" id="IPR027417">
    <property type="entry name" value="P-loop_NTPase"/>
</dbReference>
<evidence type="ECO:0000256" key="2">
    <source>
        <dbReference type="ARBA" id="ARBA00022737"/>
    </source>
</evidence>
<dbReference type="InterPro" id="IPR049052">
    <property type="entry name" value="nSTAND1"/>
</dbReference>
<dbReference type="InterPro" id="IPR001680">
    <property type="entry name" value="WD40_rpt"/>
</dbReference>
<evidence type="ECO:0000313" key="7">
    <source>
        <dbReference type="Proteomes" id="UP000198583"/>
    </source>
</evidence>
<sequence>MPRPERPLELDGTALVEFAVDLRRLRQDAGGPSYRELGKRGGYSATTLAEAAGGRKFPSLEVTLAYVRACDGDVELWEERWHSLATELNATVVAEPEDYDQAPYVGLSVYRAEDASRFFGRERLVDDLLALVQRQKFVAVFGPSGSGKSSLIRAGLLPRLPAHVLRTPGEHPMRMVPDFPSSPETVIVVDQFEEVFTLCQDPDERTRFIAELLGRRAVIGVRSDFYTHCCMVPELAGALQDSQFTVGPMTAEELRRAITLPAMKANCTVESDLAATLIAHAHGQAGVLPLLSHALLETWRRRSGNRLTLTGFQAVGGIDGALAKTAEAVYGSFDARQQGRARDLFRRLAVLGESTEDTKRRISPAELDDDQDTAVVLDRCTAARLVVRDTDSIEITHEALIRTWPRFREWLSSDRDGQRVHRELTHATDVWEQLDRDRSALYRGARLAIVREWATRSQALTARERAFVEASTDAEAEEHVAARRRAKRLGYLVGVLAALLVVSAATTFYAVRARNDITSQRNSAIAQNLSSEAVVEHRANPSLGLQLGLAAHHLAATRKTHDAVLSTLATVVTAHEEEVYTATFSSDGTLATAGRDHSIHLWNVSDRRKPVRLSTFTGHTGAVRALSYRADGKVLASSGDDGTVRLWTEQKEIATLTGLGSVRAVTFSPDGQTVVAGSGTGEVRTWNVSDPRVPVLTATVRGHTDAVRAVAFSPDGRTLATGSDDHSVRLWQDGAEIMSLSGNRIDVYDLAFSPDGRTLAVGSGNDKPVRLWNVSDPRKPSELPSLTGHEDVVGSVAFSPDGRTLASGSDDRTVRLWNVTDPGHVTEIATLSGAAIAVADIAFSPDGRTLVWSMFDPTMRLLNADLGAAVAEACDSAGPRLTEDEWRRHVPDVPYAPPC</sequence>
<dbReference type="PANTHER" id="PTHR44129">
    <property type="entry name" value="WD REPEAT-CONTAINING PROTEIN POP1"/>
    <property type="match status" value="1"/>
</dbReference>
<dbReference type="SUPFAM" id="SSF52540">
    <property type="entry name" value="P-loop containing nucleoside triphosphate hydrolases"/>
    <property type="match status" value="1"/>
</dbReference>
<dbReference type="AlphaFoldDB" id="A0A1I6EYV3"/>
<dbReference type="Pfam" id="PF20703">
    <property type="entry name" value="nSTAND1"/>
    <property type="match status" value="1"/>
</dbReference>
<gene>
    <name evidence="6" type="ORF">SAMN04488564_106384</name>
</gene>
<evidence type="ECO:0000256" key="4">
    <source>
        <dbReference type="SAM" id="Phobius"/>
    </source>
</evidence>
<dbReference type="Pfam" id="PF07676">
    <property type="entry name" value="PD40"/>
    <property type="match status" value="1"/>
</dbReference>
<dbReference type="Pfam" id="PF00400">
    <property type="entry name" value="WD40"/>
    <property type="match status" value="6"/>
</dbReference>
<accession>A0A1I6EYV3</accession>
<feature type="repeat" description="WD" evidence="3">
    <location>
        <begin position="662"/>
        <end position="689"/>
    </location>
</feature>
<feature type="repeat" description="WD" evidence="3">
    <location>
        <begin position="700"/>
        <end position="732"/>
    </location>
</feature>
<dbReference type="InterPro" id="IPR050349">
    <property type="entry name" value="WD_LIS1/nudF_dynein_reg"/>
</dbReference>
<dbReference type="PROSITE" id="PS50294">
    <property type="entry name" value="WD_REPEATS_REGION"/>
    <property type="match status" value="4"/>
</dbReference>
<dbReference type="PROSITE" id="PS50082">
    <property type="entry name" value="WD_REPEATS_2"/>
    <property type="match status" value="6"/>
</dbReference>
<keyword evidence="1 3" id="KW-0853">WD repeat</keyword>
<reference evidence="7" key="1">
    <citation type="submission" date="2016-10" db="EMBL/GenBank/DDBJ databases">
        <authorList>
            <person name="Varghese N."/>
            <person name="Submissions S."/>
        </authorList>
    </citation>
    <scope>NUCLEOTIDE SEQUENCE [LARGE SCALE GENOMIC DNA]</scope>
    <source>
        <strain evidence="7">DSM 44232</strain>
    </source>
</reference>
<dbReference type="STRING" id="84724.SAMN04488564_106384"/>
<dbReference type="EMBL" id="FOYL01000006">
    <property type="protein sequence ID" value="SFR22838.1"/>
    <property type="molecule type" value="Genomic_DNA"/>
</dbReference>
<dbReference type="InterPro" id="IPR015943">
    <property type="entry name" value="WD40/YVTN_repeat-like_dom_sf"/>
</dbReference>
<keyword evidence="4" id="KW-1133">Transmembrane helix</keyword>
<dbReference type="SUPFAM" id="SSF50978">
    <property type="entry name" value="WD40 repeat-like"/>
    <property type="match status" value="1"/>
</dbReference>
<dbReference type="InterPro" id="IPR036322">
    <property type="entry name" value="WD40_repeat_dom_sf"/>
</dbReference>
<evidence type="ECO:0000256" key="1">
    <source>
        <dbReference type="ARBA" id="ARBA00022574"/>
    </source>
</evidence>
<keyword evidence="4" id="KW-0472">Membrane</keyword>
<keyword evidence="7" id="KW-1185">Reference proteome</keyword>
<evidence type="ECO:0000259" key="5">
    <source>
        <dbReference type="Pfam" id="PF20703"/>
    </source>
</evidence>
<dbReference type="InterPro" id="IPR020472">
    <property type="entry name" value="WD40_PAC1"/>
</dbReference>
<dbReference type="PRINTS" id="PR00320">
    <property type="entry name" value="GPROTEINBRPT"/>
</dbReference>
<feature type="repeat" description="WD" evidence="3">
    <location>
        <begin position="740"/>
        <end position="782"/>
    </location>
</feature>
<feature type="repeat" description="WD" evidence="3">
    <location>
        <begin position="572"/>
        <end position="612"/>
    </location>
</feature>
<feature type="transmembrane region" description="Helical" evidence="4">
    <location>
        <begin position="489"/>
        <end position="511"/>
    </location>
</feature>
<dbReference type="Proteomes" id="UP000198583">
    <property type="component" value="Unassembled WGS sequence"/>
</dbReference>
<dbReference type="InterPro" id="IPR011659">
    <property type="entry name" value="WD40"/>
</dbReference>
<evidence type="ECO:0000313" key="6">
    <source>
        <dbReference type="EMBL" id="SFR22838.1"/>
    </source>
</evidence>